<dbReference type="GO" id="GO:0004020">
    <property type="term" value="F:adenylylsulfate kinase activity"/>
    <property type="evidence" value="ECO:0007669"/>
    <property type="project" value="UniProtKB-EC"/>
</dbReference>
<name>A0ABZ1NDW1_9NOCA</name>
<feature type="domain" description="APS kinase" evidence="8">
    <location>
        <begin position="9"/>
        <end position="160"/>
    </location>
</feature>
<accession>A0ABZ1NDW1</accession>
<dbReference type="EMBL" id="CP109527">
    <property type="protein sequence ID" value="WTY38209.1"/>
    <property type="molecule type" value="Genomic_DNA"/>
</dbReference>
<evidence type="ECO:0000256" key="3">
    <source>
        <dbReference type="ARBA" id="ARBA00022679"/>
    </source>
</evidence>
<evidence type="ECO:0000256" key="6">
    <source>
        <dbReference type="RuleBase" id="RU004347"/>
    </source>
</evidence>
<reference evidence="9 10" key="1">
    <citation type="submission" date="2022-10" db="EMBL/GenBank/DDBJ databases">
        <title>The complete genomes of actinobacterial strains from the NBC collection.</title>
        <authorList>
            <person name="Joergensen T.S."/>
            <person name="Alvarez Arevalo M."/>
            <person name="Sterndorff E.B."/>
            <person name="Faurdal D."/>
            <person name="Vuksanovic O."/>
            <person name="Mourched A.-S."/>
            <person name="Charusanti P."/>
            <person name="Shaw S."/>
            <person name="Blin K."/>
            <person name="Weber T."/>
        </authorList>
    </citation>
    <scope>NUCLEOTIDE SEQUENCE [LARGE SCALE GENOMIC DNA]</scope>
    <source>
        <strain evidence="9 10">NBC_01413</strain>
    </source>
</reference>
<comment type="function">
    <text evidence="6">Catalyzes the synthesis of activated sulfate.</text>
</comment>
<keyword evidence="6 9" id="KW-0418">Kinase</keyword>
<dbReference type="SUPFAM" id="SSF52540">
    <property type="entry name" value="P-loop containing nucleoside triphosphate hydrolases"/>
    <property type="match status" value="1"/>
</dbReference>
<evidence type="ECO:0000256" key="2">
    <source>
        <dbReference type="ARBA" id="ARBA00012121"/>
    </source>
</evidence>
<keyword evidence="7" id="KW-0812">Transmembrane</keyword>
<evidence type="ECO:0000313" key="9">
    <source>
        <dbReference type="EMBL" id="WTY38209.1"/>
    </source>
</evidence>
<feature type="transmembrane region" description="Helical" evidence="7">
    <location>
        <begin position="73"/>
        <end position="94"/>
    </location>
</feature>
<dbReference type="InterPro" id="IPR002891">
    <property type="entry name" value="APS"/>
</dbReference>
<dbReference type="InterPro" id="IPR027417">
    <property type="entry name" value="P-loop_NTPase"/>
</dbReference>
<dbReference type="PANTHER" id="PTHR42700">
    <property type="entry name" value="SULFATE ADENYLYLTRANSFERASE"/>
    <property type="match status" value="1"/>
</dbReference>
<dbReference type="Proteomes" id="UP001621418">
    <property type="component" value="Chromosome"/>
</dbReference>
<keyword evidence="7" id="KW-1133">Transmembrane helix</keyword>
<evidence type="ECO:0000256" key="1">
    <source>
        <dbReference type="ARBA" id="ARBA00001823"/>
    </source>
</evidence>
<evidence type="ECO:0000313" key="10">
    <source>
        <dbReference type="Proteomes" id="UP001621418"/>
    </source>
</evidence>
<keyword evidence="10" id="KW-1185">Reference proteome</keyword>
<comment type="catalytic activity">
    <reaction evidence="1 6">
        <text>adenosine 5'-phosphosulfate + ATP = 3'-phosphoadenylyl sulfate + ADP + H(+)</text>
        <dbReference type="Rhea" id="RHEA:24152"/>
        <dbReference type="ChEBI" id="CHEBI:15378"/>
        <dbReference type="ChEBI" id="CHEBI:30616"/>
        <dbReference type="ChEBI" id="CHEBI:58243"/>
        <dbReference type="ChEBI" id="CHEBI:58339"/>
        <dbReference type="ChEBI" id="CHEBI:456216"/>
        <dbReference type="EC" id="2.7.1.25"/>
    </reaction>
</comment>
<comment type="similarity">
    <text evidence="6">Belongs to the APS kinase family.</text>
</comment>
<evidence type="ECO:0000256" key="5">
    <source>
        <dbReference type="ARBA" id="ARBA00022840"/>
    </source>
</evidence>
<dbReference type="InterPro" id="IPR059117">
    <property type="entry name" value="APS_kinase_dom"/>
</dbReference>
<dbReference type="PANTHER" id="PTHR42700:SF1">
    <property type="entry name" value="SULFATE ADENYLYLTRANSFERASE"/>
    <property type="match status" value="1"/>
</dbReference>
<keyword evidence="5 6" id="KW-0067">ATP-binding</keyword>
<gene>
    <name evidence="9" type="primary">cysC</name>
    <name evidence="9" type="ORF">OG308_10395</name>
</gene>
<dbReference type="RefSeq" id="WP_357366576.1">
    <property type="nucleotide sequence ID" value="NZ_CP109527.1"/>
</dbReference>
<dbReference type="EC" id="2.7.1.25" evidence="2 6"/>
<dbReference type="NCBIfam" id="TIGR00455">
    <property type="entry name" value="apsK"/>
    <property type="match status" value="1"/>
</dbReference>
<dbReference type="InterPro" id="IPR050512">
    <property type="entry name" value="Sulf_AdTrans/APS_kinase"/>
</dbReference>
<protein>
    <recommendedName>
        <fullName evidence="2 6">Adenylyl-sulfate kinase</fullName>
        <ecNumber evidence="2 6">2.7.1.25</ecNumber>
    </recommendedName>
</protein>
<keyword evidence="4 6" id="KW-0547">Nucleotide-binding</keyword>
<dbReference type="Pfam" id="PF01583">
    <property type="entry name" value="APS_kinase"/>
    <property type="match status" value="1"/>
</dbReference>
<dbReference type="CDD" id="cd02027">
    <property type="entry name" value="APSK"/>
    <property type="match status" value="1"/>
</dbReference>
<dbReference type="Gene3D" id="3.40.50.300">
    <property type="entry name" value="P-loop containing nucleotide triphosphate hydrolases"/>
    <property type="match status" value="1"/>
</dbReference>
<comment type="pathway">
    <text evidence="6">Sulfur metabolism; hydrogen sulfide biosynthesis; sulfite from sulfate: step 2/3.</text>
</comment>
<organism evidence="9 10">
    <name type="scientific">Nocardia salmonicida</name>
    <dbReference type="NCBI Taxonomy" id="53431"/>
    <lineage>
        <taxon>Bacteria</taxon>
        <taxon>Bacillati</taxon>
        <taxon>Actinomycetota</taxon>
        <taxon>Actinomycetes</taxon>
        <taxon>Mycobacteriales</taxon>
        <taxon>Nocardiaceae</taxon>
        <taxon>Nocardia</taxon>
    </lineage>
</organism>
<evidence type="ECO:0000256" key="4">
    <source>
        <dbReference type="ARBA" id="ARBA00022741"/>
    </source>
</evidence>
<evidence type="ECO:0000259" key="8">
    <source>
        <dbReference type="Pfam" id="PF01583"/>
    </source>
</evidence>
<sequence length="192" mass="20517">MNDGPCGPGGTVLLTGLPSSGKTTLATATRQRVADAGYPVEVLDGDDVRGRLWPELGLTPDDRKRNLGRITTLAVMLAGHGVLVLVAAIAPYAADRALMRARHDDVGLDFAEVHVATALSDCEQRDVKGLYARRARGELTQLTGVDAAYEEPLLPQLRIDTAAETVAESTDRVLELLIRRGLFAAPVPSRQP</sequence>
<evidence type="ECO:0000256" key="7">
    <source>
        <dbReference type="SAM" id="Phobius"/>
    </source>
</evidence>
<proteinExistence type="inferred from homology"/>
<keyword evidence="3 6" id="KW-0808">Transferase</keyword>
<keyword evidence="7" id="KW-0472">Membrane</keyword>